<dbReference type="OrthoDB" id="9810066at2"/>
<dbReference type="SUPFAM" id="SSF159501">
    <property type="entry name" value="EreA/ChaN-like"/>
    <property type="match status" value="1"/>
</dbReference>
<name>A0A437QIF0_9GAMM</name>
<dbReference type="InterPro" id="IPR007815">
    <property type="entry name" value="Emycin_Estase"/>
</dbReference>
<comment type="caution">
    <text evidence="2">The sequence shown here is derived from an EMBL/GenBank/DDBJ whole genome shotgun (WGS) entry which is preliminary data.</text>
</comment>
<dbReference type="EMBL" id="SACS01000019">
    <property type="protein sequence ID" value="RVU34305.1"/>
    <property type="molecule type" value="Genomic_DNA"/>
</dbReference>
<accession>A0A437QIF0</accession>
<gene>
    <name evidence="2" type="ORF">EOE67_15645</name>
</gene>
<evidence type="ECO:0008006" key="4">
    <source>
        <dbReference type="Google" id="ProtNLM"/>
    </source>
</evidence>
<protein>
    <recommendedName>
        <fullName evidence="4">Erythromycin esterase family protein</fullName>
    </recommendedName>
</protein>
<reference evidence="2 3" key="1">
    <citation type="submission" date="2019-01" db="EMBL/GenBank/DDBJ databases">
        <authorList>
            <person name="Chen W.-M."/>
        </authorList>
    </citation>
    <scope>NUCLEOTIDE SEQUENCE [LARGE SCALE GENOMIC DNA]</scope>
    <source>
        <strain evidence="2 3">KYPC3</strain>
    </source>
</reference>
<sequence>MNINKHSNTADPANTQNSKHCSHVLALILLSMVAAAPSMADITTYPIRSLTAAAPVFDTPDDFADLAVLGEAIGDKSLVLLDELTHGEGNVFAYKSRIVRYLHQHKGFDVLVLESGLFDLDKIRQSPQPIADQAPGNLFYMYARSAQMQPLFQYLSHSRTSTRPLALAGFDGRFSGTLSTSQLVPEFRLFLQKQLLQKQLLQKQPQQIFVPQSQSEAYLQQIQQLLDGKLSAATPAIQQKFLNINQSIAAMLQPGKLPGTALEAGFWFRINASLRQMALVSWQQRRFDEHDLAMAANLQWLLDQQYAGRKVIVWGHYIHLNRLGGFQNALHAPQTPVAQRLTVANMTSALAEQTLKNSYVLHFSGAEGSYIDFRDLQEVDVKSSEPMLESTLTRQAGADVFVPLPQNSASLQPLWGHEYKSKLSWQQAQQRFDGMILLQQITPAKLLPSSGDRAKPVAQ</sequence>
<evidence type="ECO:0000313" key="3">
    <source>
        <dbReference type="Proteomes" id="UP000283077"/>
    </source>
</evidence>
<proteinExistence type="predicted"/>
<feature type="chain" id="PRO_5019568472" description="Erythromycin esterase family protein" evidence="1">
    <location>
        <begin position="41"/>
        <end position="459"/>
    </location>
</feature>
<dbReference type="Pfam" id="PF05139">
    <property type="entry name" value="Erythro_esteras"/>
    <property type="match status" value="1"/>
</dbReference>
<dbReference type="GO" id="GO:0046677">
    <property type="term" value="P:response to antibiotic"/>
    <property type="evidence" value="ECO:0007669"/>
    <property type="project" value="InterPro"/>
</dbReference>
<dbReference type="CDD" id="cd14728">
    <property type="entry name" value="Ere-like"/>
    <property type="match status" value="1"/>
</dbReference>
<dbReference type="AlphaFoldDB" id="A0A437QIF0"/>
<evidence type="ECO:0000313" key="2">
    <source>
        <dbReference type="EMBL" id="RVU34305.1"/>
    </source>
</evidence>
<keyword evidence="1" id="KW-0732">Signal</keyword>
<keyword evidence="3" id="KW-1185">Reference proteome</keyword>
<dbReference type="Proteomes" id="UP000283077">
    <property type="component" value="Unassembled WGS sequence"/>
</dbReference>
<dbReference type="PANTHER" id="PTHR31299:SF0">
    <property type="entry name" value="ESTERASE, PUTATIVE (AFU_ORTHOLOGUE AFUA_1G05850)-RELATED"/>
    <property type="match status" value="1"/>
</dbReference>
<evidence type="ECO:0000256" key="1">
    <source>
        <dbReference type="SAM" id="SignalP"/>
    </source>
</evidence>
<dbReference type="InterPro" id="IPR052036">
    <property type="entry name" value="Hydrolase/PRTase-associated"/>
</dbReference>
<feature type="signal peptide" evidence="1">
    <location>
        <begin position="1"/>
        <end position="40"/>
    </location>
</feature>
<dbReference type="PANTHER" id="PTHR31299">
    <property type="entry name" value="ESTERASE, PUTATIVE (AFU_ORTHOLOGUE AFUA_1G05850)-RELATED"/>
    <property type="match status" value="1"/>
</dbReference>
<organism evidence="2 3">
    <name type="scientific">Rheinheimera riviphila</name>
    <dbReference type="NCBI Taxonomy" id="1834037"/>
    <lineage>
        <taxon>Bacteria</taxon>
        <taxon>Pseudomonadati</taxon>
        <taxon>Pseudomonadota</taxon>
        <taxon>Gammaproteobacteria</taxon>
        <taxon>Chromatiales</taxon>
        <taxon>Chromatiaceae</taxon>
        <taxon>Rheinheimera</taxon>
    </lineage>
</organism>
<dbReference type="Gene3D" id="3.40.1660.10">
    <property type="entry name" value="EreA-like (biosynthetic domain)"/>
    <property type="match status" value="2"/>
</dbReference>